<dbReference type="PANTHER" id="PTHR43731">
    <property type="entry name" value="RHOMBOID PROTEASE"/>
    <property type="match status" value="1"/>
</dbReference>
<evidence type="ECO:0000256" key="5">
    <source>
        <dbReference type="ARBA" id="ARBA00022989"/>
    </source>
</evidence>
<dbReference type="Proteomes" id="UP000009080">
    <property type="component" value="Chromosome"/>
</dbReference>
<name>C5BL07_TERTT</name>
<dbReference type="Pfam" id="PF16733">
    <property type="entry name" value="NRho"/>
    <property type="match status" value="1"/>
</dbReference>
<feature type="transmembrane region" description="Helical" evidence="7">
    <location>
        <begin position="261"/>
        <end position="280"/>
    </location>
</feature>
<evidence type="ECO:0000313" key="11">
    <source>
        <dbReference type="Proteomes" id="UP000009080"/>
    </source>
</evidence>
<organism evidence="10 11">
    <name type="scientific">Teredinibacter turnerae (strain ATCC 39867 / T7901)</name>
    <dbReference type="NCBI Taxonomy" id="377629"/>
    <lineage>
        <taxon>Bacteria</taxon>
        <taxon>Pseudomonadati</taxon>
        <taxon>Pseudomonadota</taxon>
        <taxon>Gammaproteobacteria</taxon>
        <taxon>Cellvibrionales</taxon>
        <taxon>Cellvibrionaceae</taxon>
        <taxon>Teredinibacter</taxon>
    </lineage>
</organism>
<accession>C5BL07</accession>
<dbReference type="Pfam" id="PF01694">
    <property type="entry name" value="Rhomboid"/>
    <property type="match status" value="1"/>
</dbReference>
<evidence type="ECO:0000256" key="3">
    <source>
        <dbReference type="ARBA" id="ARBA00022692"/>
    </source>
</evidence>
<dbReference type="HOGENOM" id="CLU_058989_1_0_6"/>
<keyword evidence="4 10" id="KW-0378">Hydrolase</keyword>
<dbReference type="EMBL" id="CP001614">
    <property type="protein sequence ID" value="ACR12854.1"/>
    <property type="molecule type" value="Genomic_DNA"/>
</dbReference>
<dbReference type="InterPro" id="IPR031976">
    <property type="entry name" value="NRho"/>
</dbReference>
<keyword evidence="3 7" id="KW-0812">Transmembrane</keyword>
<evidence type="ECO:0000256" key="2">
    <source>
        <dbReference type="ARBA" id="ARBA00009045"/>
    </source>
</evidence>
<dbReference type="GO" id="GO:0016020">
    <property type="term" value="C:membrane"/>
    <property type="evidence" value="ECO:0007669"/>
    <property type="project" value="UniProtKB-SubCell"/>
</dbReference>
<dbReference type="PANTHER" id="PTHR43731:SF14">
    <property type="entry name" value="PRESENILIN-ASSOCIATED RHOMBOID-LIKE PROTEIN, MITOCHONDRIAL"/>
    <property type="match status" value="1"/>
</dbReference>
<comment type="subcellular location">
    <subcellularLocation>
        <location evidence="1">Membrane</location>
        <topology evidence="1">Multi-pass membrane protein</topology>
    </subcellularLocation>
</comment>
<dbReference type="AlphaFoldDB" id="C5BL07"/>
<dbReference type="InterPro" id="IPR035952">
    <property type="entry name" value="Rhomboid-like_sf"/>
</dbReference>
<reference evidence="10 11" key="1">
    <citation type="journal article" date="2009" name="PLoS ONE">
        <title>The complete genome of Teredinibacter turnerae T7901: an intracellular endosymbiont of marine wood-boring bivalves (shipworms).</title>
        <authorList>
            <person name="Yang J.C."/>
            <person name="Madupu R."/>
            <person name="Durkin A.S."/>
            <person name="Ekborg N.A."/>
            <person name="Pedamallu C.S."/>
            <person name="Hostetler J.B."/>
            <person name="Radune D."/>
            <person name="Toms B.S."/>
            <person name="Henrissat B."/>
            <person name="Coutinho P.M."/>
            <person name="Schwarz S."/>
            <person name="Field L."/>
            <person name="Trindade-Silva A.E."/>
            <person name="Soares C.A.G."/>
            <person name="Elshahawi S."/>
            <person name="Hanora A."/>
            <person name="Schmidt E.W."/>
            <person name="Haygood M.G."/>
            <person name="Posfai J."/>
            <person name="Benner J."/>
            <person name="Madinger C."/>
            <person name="Nove J."/>
            <person name="Anton B."/>
            <person name="Chaudhary K."/>
            <person name="Foster J."/>
            <person name="Holman A."/>
            <person name="Kumar S."/>
            <person name="Lessard P.A."/>
            <person name="Luyten Y.A."/>
            <person name="Slatko B."/>
            <person name="Wood N."/>
            <person name="Wu B."/>
            <person name="Teplitski M."/>
            <person name="Mougous J.D."/>
            <person name="Ward N."/>
            <person name="Eisen J.A."/>
            <person name="Badger J.H."/>
            <person name="Distel D.L."/>
        </authorList>
    </citation>
    <scope>NUCLEOTIDE SEQUENCE [LARGE SCALE GENOMIC DNA]</scope>
    <source>
        <strain evidence="11">ATCC 39867 / T7901</strain>
    </source>
</reference>
<dbReference type="GO" id="GO:0004252">
    <property type="term" value="F:serine-type endopeptidase activity"/>
    <property type="evidence" value="ECO:0007669"/>
    <property type="project" value="InterPro"/>
</dbReference>
<gene>
    <name evidence="10" type="ordered locus">TERTU_2442</name>
</gene>
<feature type="transmembrane region" description="Helical" evidence="7">
    <location>
        <begin position="233"/>
        <end position="255"/>
    </location>
</feature>
<keyword evidence="5 7" id="KW-1133">Transmembrane helix</keyword>
<evidence type="ECO:0000256" key="1">
    <source>
        <dbReference type="ARBA" id="ARBA00004141"/>
    </source>
</evidence>
<feature type="transmembrane region" description="Helical" evidence="7">
    <location>
        <begin position="93"/>
        <end position="115"/>
    </location>
</feature>
<evidence type="ECO:0000313" key="10">
    <source>
        <dbReference type="EMBL" id="ACR12854.1"/>
    </source>
</evidence>
<dbReference type="RefSeq" id="WP_015818966.1">
    <property type="nucleotide sequence ID" value="NC_012997.1"/>
</dbReference>
<dbReference type="EC" id="3.4.21.-" evidence="10"/>
<feature type="transmembrane region" description="Helical" evidence="7">
    <location>
        <begin position="176"/>
        <end position="193"/>
    </location>
</feature>
<evidence type="ECO:0000256" key="4">
    <source>
        <dbReference type="ARBA" id="ARBA00022801"/>
    </source>
</evidence>
<dbReference type="SUPFAM" id="SSF144091">
    <property type="entry name" value="Rhomboid-like"/>
    <property type="match status" value="1"/>
</dbReference>
<dbReference type="InterPro" id="IPR022764">
    <property type="entry name" value="Peptidase_S54_rhomboid_dom"/>
</dbReference>
<feature type="transmembrane region" description="Helical" evidence="7">
    <location>
        <begin position="144"/>
        <end position="164"/>
    </location>
</feature>
<evidence type="ECO:0000256" key="6">
    <source>
        <dbReference type="ARBA" id="ARBA00023136"/>
    </source>
</evidence>
<dbReference type="STRING" id="377629.TERTU_2442"/>
<feature type="domain" description="Peptidase S54 rhomboid" evidence="8">
    <location>
        <begin position="135"/>
        <end position="274"/>
    </location>
</feature>
<dbReference type="Gene3D" id="1.20.1540.10">
    <property type="entry name" value="Rhomboid-like"/>
    <property type="match status" value="1"/>
</dbReference>
<evidence type="ECO:0000259" key="8">
    <source>
        <dbReference type="Pfam" id="PF01694"/>
    </source>
</evidence>
<dbReference type="InterPro" id="IPR050925">
    <property type="entry name" value="Rhomboid_protease_S54"/>
</dbReference>
<feature type="domain" description="Rhomboid protease N-terminal" evidence="9">
    <location>
        <begin position="1"/>
        <end position="64"/>
    </location>
</feature>
<dbReference type="InterPro" id="IPR038244">
    <property type="entry name" value="NRho_sf"/>
</dbReference>
<dbReference type="Gene3D" id="3.30.70.2080">
    <property type="match status" value="1"/>
</dbReference>
<dbReference type="OrthoDB" id="9778341at2"/>
<keyword evidence="6 7" id="KW-0472">Membrane</keyword>
<evidence type="ECO:0000259" key="9">
    <source>
        <dbReference type="Pfam" id="PF16733"/>
    </source>
</evidence>
<keyword evidence="11" id="KW-1185">Reference proteome</keyword>
<feature type="transmembrane region" description="Helical" evidence="7">
    <location>
        <begin position="199"/>
        <end position="221"/>
    </location>
</feature>
<proteinExistence type="inferred from homology"/>
<protein>
    <submittedName>
        <fullName evidence="10">Peptidase, S54 family</fullName>
        <ecNumber evidence="10">3.4.21.-</ecNumber>
    </submittedName>
</protein>
<evidence type="ECO:0000256" key="7">
    <source>
        <dbReference type="SAM" id="Phobius"/>
    </source>
</evidence>
<dbReference type="KEGG" id="ttu:TERTU_2442"/>
<dbReference type="eggNOG" id="COG0705">
    <property type="taxonomic scope" value="Bacteria"/>
</dbReference>
<comment type="similarity">
    <text evidence="2">Belongs to the peptidase S54 family.</text>
</comment>
<sequence length="289" mass="32500">MNWIKAAEFPAAESLQGLNNYLATHKVAHRFTEERGCQVLWLAHAADAVWVERYFNGDANAESATDNEKIEQQRFAANNQTRDQIGFADSLRIFPFTLATIVLGLCGYGYITYIWPAGLPDYFFMQPLDELRQTHQWWRLLTPAFLHFGVMHALFNCLWIWELGRRIEVFTGRKSTLVLFLFSAIGANLVQYFSGGGSVQFGGLSGVVYAYLGYLLVWNRVSDHPLIKTPPGIFVFMLVWLALGYLGIIDLLFSVSVANGAHLGGLVAGILFAAAQYFFIVRRSRTGEP</sequence>